<accession>A0AAD5XXJ0</accession>
<proteinExistence type="predicted"/>
<evidence type="ECO:0000256" key="1">
    <source>
        <dbReference type="SAM" id="MobiDB-lite"/>
    </source>
</evidence>
<name>A0AAD5XXJ0_9FUNG</name>
<comment type="caution">
    <text evidence="2">The sequence shown here is derived from an EMBL/GenBank/DDBJ whole genome shotgun (WGS) entry which is preliminary data.</text>
</comment>
<dbReference type="Proteomes" id="UP001211065">
    <property type="component" value="Unassembled WGS sequence"/>
</dbReference>
<keyword evidence="3" id="KW-1185">Reference proteome</keyword>
<evidence type="ECO:0000313" key="3">
    <source>
        <dbReference type="Proteomes" id="UP001211065"/>
    </source>
</evidence>
<reference evidence="2" key="1">
    <citation type="submission" date="2020-05" db="EMBL/GenBank/DDBJ databases">
        <title>Phylogenomic resolution of chytrid fungi.</title>
        <authorList>
            <person name="Stajich J.E."/>
            <person name="Amses K."/>
            <person name="Simmons R."/>
            <person name="Seto K."/>
            <person name="Myers J."/>
            <person name="Bonds A."/>
            <person name="Quandt C.A."/>
            <person name="Barry K."/>
            <person name="Liu P."/>
            <person name="Grigoriev I."/>
            <person name="Longcore J.E."/>
            <person name="James T.Y."/>
        </authorList>
    </citation>
    <scope>NUCLEOTIDE SEQUENCE</scope>
    <source>
        <strain evidence="2">JEL0476</strain>
    </source>
</reference>
<feature type="region of interest" description="Disordered" evidence="1">
    <location>
        <begin position="1"/>
        <end position="27"/>
    </location>
</feature>
<protein>
    <submittedName>
        <fullName evidence="2">Uncharacterized protein</fullName>
    </submittedName>
</protein>
<dbReference type="EMBL" id="JADGJW010000112">
    <property type="protein sequence ID" value="KAJ3223919.1"/>
    <property type="molecule type" value="Genomic_DNA"/>
</dbReference>
<feature type="compositionally biased region" description="Polar residues" evidence="1">
    <location>
        <begin position="1"/>
        <end position="15"/>
    </location>
</feature>
<gene>
    <name evidence="2" type="ORF">HK099_000515</name>
</gene>
<organism evidence="2 3">
    <name type="scientific">Clydaea vesicula</name>
    <dbReference type="NCBI Taxonomy" id="447962"/>
    <lineage>
        <taxon>Eukaryota</taxon>
        <taxon>Fungi</taxon>
        <taxon>Fungi incertae sedis</taxon>
        <taxon>Chytridiomycota</taxon>
        <taxon>Chytridiomycota incertae sedis</taxon>
        <taxon>Chytridiomycetes</taxon>
        <taxon>Lobulomycetales</taxon>
        <taxon>Lobulomycetaceae</taxon>
        <taxon>Clydaea</taxon>
    </lineage>
</organism>
<sequence>MNEENLINTMATPVSKSDKEVEQTENFDETQPCLIQIPSNIEAVTAECNSDITESNLPDHTQLQTEAPVSDTIQIDNKNTTIEDQTTESLEKIETNYMVVGQESIIDHQISLVTNYPLENSNTVTFEINENEKILAICVEETKLDNVLSSTDVSKEEFFLDNNDTSTEIASAFSSDKKLDENFNNFQENTTEENQNKIEIIGDAIISTKETEVIQLKDDTKLENYELEKKFKNEKETETEKNISFVNKKEHETEIEKNIGIVKENEIGVEKVFCNVNVNDPKCGELAISLEKPPSEPDLSNVPELLNENRLLTSVQRETEQFLSVSVNLSSQALSSSPASNDTSTLSVRGESILLNESSSLDLDRISVLTDSRPLSEYHKESEQTEREILPLSVKTANDEVVEGTTEILQQDSLVAKENVEQLYLDDQINSYLIKVLSKETLNIVENEEAEVEKEIIEIGKKIDGVIHIIEEKKEKAMQLINHTEDREMSAATHTLDEIEQKIEAEEHYRRNSVLWKMAPFQAAEVTQPEEENLDIYNKKNQEYNDNLFKKFKISKNPLIVEEEDISLEKVEESQINTQEGGIVVLKDEDLIISEFQQNKAELAVAEAMAGTRAYIENGSPNLMGDAFQQISKLVNQNTEENEVKKVSDATNNLNNEAIVVVAKEDGNILTPMKTLNSELYNDTASSNSDITNYAVPKSSVDRKANLDLTRVINDSDTNTNTTKNSKKKKLNSCISKLKNEESRNSRKKHIKKNIPTNKSCRKHAFSMESYYYFKEDEFHADVDTVKLEKGNRVTVLTKNGLKLEVDTLKKETEFELKSILDSKIGSQLPNFGSKISALPRKETSTWFKKRYGNSNNFVSDSNQKSSNFYENKENFKSFSSSDQPLPLFRAAPPLEQSKPARRYRLVRELRARRELIFQAEMLNNSSIAPQTYLLKHLQQKVLNGCKTEGNNEKVTFRENNLSGNFDDKINEFNQPILASLATGEISQSLVPSFDKYKPSHFNYSYLGNIGQIKGEIYNNLLKKSLDKTGKTTTLPVIFNNQQLEDKCVFTVKKTIKKSKNLVKNNSDFKLDDGVSNTTSKTFPAEAKLHIKEIDFRFRQKT</sequence>
<evidence type="ECO:0000313" key="2">
    <source>
        <dbReference type="EMBL" id="KAJ3223919.1"/>
    </source>
</evidence>
<dbReference type="AlphaFoldDB" id="A0AAD5XXJ0"/>